<comment type="caution">
    <text evidence="9">The sequence shown here is derived from an EMBL/GenBank/DDBJ whole genome shotgun (WGS) entry which is preliminary data.</text>
</comment>
<evidence type="ECO:0000256" key="2">
    <source>
        <dbReference type="ARBA" id="ARBA00022517"/>
    </source>
</evidence>
<evidence type="ECO:0000256" key="1">
    <source>
        <dbReference type="ARBA" id="ARBA00008115"/>
    </source>
</evidence>
<organism evidence="9 10">
    <name type="scientific">Dioscorea zingiberensis</name>
    <dbReference type="NCBI Taxonomy" id="325984"/>
    <lineage>
        <taxon>Eukaryota</taxon>
        <taxon>Viridiplantae</taxon>
        <taxon>Streptophyta</taxon>
        <taxon>Embryophyta</taxon>
        <taxon>Tracheophyta</taxon>
        <taxon>Spermatophyta</taxon>
        <taxon>Magnoliopsida</taxon>
        <taxon>Liliopsida</taxon>
        <taxon>Dioscoreales</taxon>
        <taxon>Dioscoreaceae</taxon>
        <taxon>Dioscorea</taxon>
    </lineage>
</organism>
<evidence type="ECO:0000256" key="7">
    <source>
        <dbReference type="ARBA" id="ARBA00022730"/>
    </source>
</evidence>
<evidence type="ECO:0000256" key="5">
    <source>
        <dbReference type="ARBA" id="ARBA00022679"/>
    </source>
</evidence>
<dbReference type="InterPro" id="IPR029026">
    <property type="entry name" value="tRNA_m1G_MTases_N"/>
</dbReference>
<keyword evidence="6" id="KW-0949">S-adenosyl-L-methionine</keyword>
<evidence type="ECO:0000256" key="4">
    <source>
        <dbReference type="ARBA" id="ARBA00022603"/>
    </source>
</evidence>
<dbReference type="EMBL" id="JAGGNH010000009">
    <property type="protein sequence ID" value="KAJ0963432.1"/>
    <property type="molecule type" value="Genomic_DNA"/>
</dbReference>
<evidence type="ECO:0000313" key="9">
    <source>
        <dbReference type="EMBL" id="KAJ0963432.1"/>
    </source>
</evidence>
<dbReference type="PANTHER" id="PTHR12636:SF5">
    <property type="entry name" value="RIBOSOMAL RNA SMALL SUBUNIT METHYLTRANSFERASE NEP1"/>
    <property type="match status" value="1"/>
</dbReference>
<comment type="similarity">
    <text evidence="1">Belongs to the class IV-like SAM-binding methyltransferase superfamily. RNA methyltransferase NEP1 family.</text>
</comment>
<dbReference type="InterPro" id="IPR029028">
    <property type="entry name" value="Alpha/beta_knot_MTases"/>
</dbReference>
<keyword evidence="4" id="KW-0489">Methyltransferase</keyword>
<evidence type="ECO:0008006" key="11">
    <source>
        <dbReference type="Google" id="ProtNLM"/>
    </source>
</evidence>
<keyword evidence="8" id="KW-0694">RNA-binding</keyword>
<dbReference type="Proteomes" id="UP001085076">
    <property type="component" value="Miscellaneous, Linkage group lg09"/>
</dbReference>
<accession>A0A9D5BZK8</accession>
<keyword evidence="2" id="KW-0690">Ribosome biogenesis</keyword>
<keyword evidence="5" id="KW-0808">Transferase</keyword>
<name>A0A9D5BZK8_9LILI</name>
<dbReference type="AlphaFoldDB" id="A0A9D5BZK8"/>
<reference evidence="9" key="1">
    <citation type="submission" date="2021-03" db="EMBL/GenBank/DDBJ databases">
        <authorList>
            <person name="Li Z."/>
            <person name="Yang C."/>
        </authorList>
    </citation>
    <scope>NUCLEOTIDE SEQUENCE</scope>
    <source>
        <strain evidence="9">Dzin_1.0</strain>
        <tissue evidence="9">Leaf</tissue>
    </source>
</reference>
<dbReference type="GO" id="GO:0070037">
    <property type="term" value="F:rRNA (pseudouridine) methyltransferase activity"/>
    <property type="evidence" value="ECO:0007669"/>
    <property type="project" value="InterPro"/>
</dbReference>
<dbReference type="Pfam" id="PF03587">
    <property type="entry name" value="EMG1"/>
    <property type="match status" value="1"/>
</dbReference>
<keyword evidence="10" id="KW-1185">Reference proteome</keyword>
<sequence>MKDEDRILELPGFPSVPSLLKKKPGVIFILEKASLTLAYVGKKFQVLHPDEHADFMRKKNLDPYKHRSNILYEALTKLLQKFNVKAKGTSSKLFHLIKNPVTQYLPVNSHKIGLSFRSQEVVDIADYVSSASDDTTLVFVVGAMAHGKIDQDYTDEFISICKAPLSANACLMKICVALEESRDIFCFNSC</sequence>
<evidence type="ECO:0000313" key="10">
    <source>
        <dbReference type="Proteomes" id="UP001085076"/>
    </source>
</evidence>
<reference evidence="9" key="2">
    <citation type="journal article" date="2022" name="Hortic Res">
        <title>The genome of Dioscorea zingiberensis sheds light on the biosynthesis, origin and evolution of the medicinally important diosgenin saponins.</title>
        <authorList>
            <person name="Li Y."/>
            <person name="Tan C."/>
            <person name="Li Z."/>
            <person name="Guo J."/>
            <person name="Li S."/>
            <person name="Chen X."/>
            <person name="Wang C."/>
            <person name="Dai X."/>
            <person name="Yang H."/>
            <person name="Song W."/>
            <person name="Hou L."/>
            <person name="Xu J."/>
            <person name="Tong Z."/>
            <person name="Xu A."/>
            <person name="Yuan X."/>
            <person name="Wang W."/>
            <person name="Yang Q."/>
            <person name="Chen L."/>
            <person name="Sun Z."/>
            <person name="Wang K."/>
            <person name="Pan B."/>
            <person name="Chen J."/>
            <person name="Bao Y."/>
            <person name="Liu F."/>
            <person name="Qi X."/>
            <person name="Gang D.R."/>
            <person name="Wen J."/>
            <person name="Li J."/>
        </authorList>
    </citation>
    <scope>NUCLEOTIDE SEQUENCE</scope>
    <source>
        <strain evidence="9">Dzin_1.0</strain>
    </source>
</reference>
<evidence type="ECO:0000256" key="6">
    <source>
        <dbReference type="ARBA" id="ARBA00022691"/>
    </source>
</evidence>
<dbReference type="Gene3D" id="3.40.1280.10">
    <property type="match status" value="2"/>
</dbReference>
<dbReference type="GO" id="GO:0019843">
    <property type="term" value="F:rRNA binding"/>
    <property type="evidence" value="ECO:0007669"/>
    <property type="project" value="UniProtKB-KW"/>
</dbReference>
<dbReference type="OrthoDB" id="269804at2759"/>
<proteinExistence type="inferred from homology"/>
<evidence type="ECO:0000256" key="3">
    <source>
        <dbReference type="ARBA" id="ARBA00022552"/>
    </source>
</evidence>
<keyword evidence="7" id="KW-0699">rRNA-binding</keyword>
<protein>
    <recommendedName>
        <fullName evidence="11">Ribosomal RNA small subunit methyltransferase NEP1</fullName>
    </recommendedName>
</protein>
<dbReference type="PANTHER" id="PTHR12636">
    <property type="entry name" value="NEP1/MRA1"/>
    <property type="match status" value="1"/>
</dbReference>
<evidence type="ECO:0000256" key="8">
    <source>
        <dbReference type="ARBA" id="ARBA00022884"/>
    </source>
</evidence>
<dbReference type="InterPro" id="IPR005304">
    <property type="entry name" value="Rbsml_bgen_MeTrfase_EMG1/NEP1"/>
</dbReference>
<gene>
    <name evidence="9" type="ORF">J5N97_028554</name>
</gene>
<dbReference type="SUPFAM" id="SSF75217">
    <property type="entry name" value="alpha/beta knot"/>
    <property type="match status" value="1"/>
</dbReference>
<keyword evidence="3" id="KW-0698">rRNA processing</keyword>
<dbReference type="GO" id="GO:0032040">
    <property type="term" value="C:small-subunit processome"/>
    <property type="evidence" value="ECO:0007669"/>
    <property type="project" value="TreeGrafter"/>
</dbReference>
<dbReference type="GO" id="GO:0070475">
    <property type="term" value="P:rRNA base methylation"/>
    <property type="evidence" value="ECO:0007669"/>
    <property type="project" value="InterPro"/>
</dbReference>